<organism evidence="6 7">
    <name type="scientific">Treponema maltophilum ATCC 51939</name>
    <dbReference type="NCBI Taxonomy" id="1125699"/>
    <lineage>
        <taxon>Bacteria</taxon>
        <taxon>Pseudomonadati</taxon>
        <taxon>Spirochaetota</taxon>
        <taxon>Spirochaetia</taxon>
        <taxon>Spirochaetales</taxon>
        <taxon>Treponemataceae</taxon>
        <taxon>Treponema</taxon>
    </lineage>
</organism>
<dbReference type="GO" id="GO:0016491">
    <property type="term" value="F:oxidoreductase activity"/>
    <property type="evidence" value="ECO:0007669"/>
    <property type="project" value="UniProtKB-KW"/>
</dbReference>
<evidence type="ECO:0000256" key="3">
    <source>
        <dbReference type="ARBA" id="ARBA00022643"/>
    </source>
</evidence>
<evidence type="ECO:0000256" key="2">
    <source>
        <dbReference type="ARBA" id="ARBA00022630"/>
    </source>
</evidence>
<dbReference type="InterPro" id="IPR037396">
    <property type="entry name" value="FMN_HAD"/>
</dbReference>
<dbReference type="STRING" id="1125699.HMPREF9194_00192"/>
<reference evidence="6 7" key="1">
    <citation type="submission" date="2013-04" db="EMBL/GenBank/DDBJ databases">
        <title>The Genome Sequence of Treponema maltophilum ATCC 51939.</title>
        <authorList>
            <consortium name="The Broad Institute Genomics Platform"/>
            <person name="Earl A."/>
            <person name="Ward D."/>
            <person name="Feldgarden M."/>
            <person name="Gevers D."/>
            <person name="Leonetti C."/>
            <person name="Blanton J.M."/>
            <person name="Dewhirst F.E."/>
            <person name="Izard J."/>
            <person name="Walker B."/>
            <person name="Young S."/>
            <person name="Zeng Q."/>
            <person name="Gargeya S."/>
            <person name="Fitzgerald M."/>
            <person name="Haas B."/>
            <person name="Abouelleil A."/>
            <person name="Allen A.W."/>
            <person name="Alvarado L."/>
            <person name="Arachchi H.M."/>
            <person name="Berlin A.M."/>
            <person name="Chapman S.B."/>
            <person name="Gainer-Dewar J."/>
            <person name="Goldberg J."/>
            <person name="Griggs A."/>
            <person name="Gujja S."/>
            <person name="Hansen M."/>
            <person name="Howarth C."/>
            <person name="Imamovic A."/>
            <person name="Ireland A."/>
            <person name="Larimer J."/>
            <person name="McCowan C."/>
            <person name="Murphy C."/>
            <person name="Pearson M."/>
            <person name="Poon T.W."/>
            <person name="Priest M."/>
            <person name="Roberts A."/>
            <person name="Saif S."/>
            <person name="Shea T."/>
            <person name="Sisk P."/>
            <person name="Sykes S."/>
            <person name="Wortman J."/>
            <person name="Nusbaum C."/>
            <person name="Birren B."/>
        </authorList>
    </citation>
    <scope>NUCLEOTIDE SEQUENCE [LARGE SCALE GENOMIC DNA]</scope>
    <source>
        <strain evidence="6 7">ATCC 51939</strain>
    </source>
</reference>
<dbReference type="PANTHER" id="PTHR10578:SF107">
    <property type="entry name" value="2-HYDROXYACID OXIDASE 1"/>
    <property type="match status" value="1"/>
</dbReference>
<protein>
    <recommendedName>
        <fullName evidence="5">FMN hydroxy acid dehydrogenase domain-containing protein</fullName>
    </recommendedName>
</protein>
<dbReference type="AlphaFoldDB" id="S3KJ04"/>
<evidence type="ECO:0000256" key="1">
    <source>
        <dbReference type="ARBA" id="ARBA00001917"/>
    </source>
</evidence>
<evidence type="ECO:0000313" key="7">
    <source>
        <dbReference type="Proteomes" id="UP000014541"/>
    </source>
</evidence>
<keyword evidence="4" id="KW-0560">Oxidoreductase</keyword>
<dbReference type="EMBL" id="ATFF01000002">
    <property type="protein sequence ID" value="EPF32197.1"/>
    <property type="molecule type" value="Genomic_DNA"/>
</dbReference>
<gene>
    <name evidence="6" type="ORF">HMPREF9194_00192</name>
</gene>
<dbReference type="eggNOG" id="COG1304">
    <property type="taxonomic scope" value="Bacteria"/>
</dbReference>
<sequence>MNAHTSKCHFCATCDGFGCTGELPGMGGFGGNINFRLNCAAWKTFELPDGLFESALREAEKGGDPSCILPFKMPEICLAPITGAVENVGYEEEESFYFDIINACDDASVKLSIGDGCPDIKLLSGIKAVETRKTVNPQAAAAVFVKPYPNERIIERFEWSSGIAEIVGVDIDSYNIVTMRRLVSLEKKTAEQLSELKRKTDLPFAIKGIFNESELDTVKSVKPDIVVISNHGGRVENRIGSTAEFLASYGKTLRKNCGRLWVDGGIRTFRDILVAGFLGAHAVMVGRPFITALCASGARGVRETAELLRGKTNATIF</sequence>
<accession>S3KJ04</accession>
<evidence type="ECO:0000313" key="6">
    <source>
        <dbReference type="EMBL" id="EPF32197.1"/>
    </source>
</evidence>
<keyword evidence="3" id="KW-0288">FMN</keyword>
<name>S3KJ04_TREMA</name>
<dbReference type="PROSITE" id="PS51349">
    <property type="entry name" value="FMN_HYDROXY_ACID_DH_2"/>
    <property type="match status" value="1"/>
</dbReference>
<dbReference type="HOGENOM" id="CLU_020639_6_0_12"/>
<dbReference type="Proteomes" id="UP000014541">
    <property type="component" value="Unassembled WGS sequence"/>
</dbReference>
<comment type="caution">
    <text evidence="6">The sequence shown here is derived from an EMBL/GenBank/DDBJ whole genome shotgun (WGS) entry which is preliminary data.</text>
</comment>
<dbReference type="PATRIC" id="fig|1125699.3.peg.193"/>
<keyword evidence="2" id="KW-0285">Flavoprotein</keyword>
<dbReference type="SUPFAM" id="SSF51395">
    <property type="entry name" value="FMN-linked oxidoreductases"/>
    <property type="match status" value="1"/>
</dbReference>
<evidence type="ECO:0000259" key="5">
    <source>
        <dbReference type="PROSITE" id="PS51349"/>
    </source>
</evidence>
<evidence type="ECO:0000256" key="4">
    <source>
        <dbReference type="ARBA" id="ARBA00023002"/>
    </source>
</evidence>
<dbReference type="InterPro" id="IPR000262">
    <property type="entry name" value="FMN-dep_DH"/>
</dbReference>
<keyword evidence="7" id="KW-1185">Reference proteome</keyword>
<dbReference type="OrthoDB" id="9770452at2"/>
<dbReference type="RefSeq" id="WP_016524494.1">
    <property type="nucleotide sequence ID" value="NZ_KE332518.1"/>
</dbReference>
<comment type="cofactor">
    <cofactor evidence="1">
        <name>FMN</name>
        <dbReference type="ChEBI" id="CHEBI:58210"/>
    </cofactor>
</comment>
<dbReference type="Pfam" id="PF01070">
    <property type="entry name" value="FMN_dh"/>
    <property type="match status" value="1"/>
</dbReference>
<dbReference type="PANTHER" id="PTHR10578">
    <property type="entry name" value="S -2-HYDROXY-ACID OXIDASE-RELATED"/>
    <property type="match status" value="1"/>
</dbReference>
<proteinExistence type="predicted"/>
<dbReference type="Gene3D" id="3.20.20.70">
    <property type="entry name" value="Aldolase class I"/>
    <property type="match status" value="1"/>
</dbReference>
<feature type="domain" description="FMN hydroxy acid dehydrogenase" evidence="5">
    <location>
        <begin position="1"/>
        <end position="317"/>
    </location>
</feature>
<dbReference type="InterPro" id="IPR013785">
    <property type="entry name" value="Aldolase_TIM"/>
</dbReference>